<evidence type="ECO:0000313" key="1">
    <source>
        <dbReference type="EMBL" id="CAE8660479.1"/>
    </source>
</evidence>
<gene>
    <name evidence="1" type="ORF">PGLA2088_LOCUS14156</name>
</gene>
<reference evidence="1" key="1">
    <citation type="submission" date="2021-02" db="EMBL/GenBank/DDBJ databases">
        <authorList>
            <person name="Dougan E. K."/>
            <person name="Rhodes N."/>
            <person name="Thang M."/>
            <person name="Chan C."/>
        </authorList>
    </citation>
    <scope>NUCLEOTIDE SEQUENCE</scope>
</reference>
<organism evidence="1 2">
    <name type="scientific">Polarella glacialis</name>
    <name type="common">Dinoflagellate</name>
    <dbReference type="NCBI Taxonomy" id="89957"/>
    <lineage>
        <taxon>Eukaryota</taxon>
        <taxon>Sar</taxon>
        <taxon>Alveolata</taxon>
        <taxon>Dinophyceae</taxon>
        <taxon>Suessiales</taxon>
        <taxon>Suessiaceae</taxon>
        <taxon>Polarella</taxon>
    </lineage>
</organism>
<name>A0A813IZ47_POLGL</name>
<dbReference type="EMBL" id="CAJNNW010017208">
    <property type="protein sequence ID" value="CAE8660479.1"/>
    <property type="molecule type" value="Genomic_DNA"/>
</dbReference>
<evidence type="ECO:0000313" key="2">
    <source>
        <dbReference type="Proteomes" id="UP000626109"/>
    </source>
</evidence>
<dbReference type="AlphaFoldDB" id="A0A813IZ47"/>
<evidence type="ECO:0008006" key="3">
    <source>
        <dbReference type="Google" id="ProtNLM"/>
    </source>
</evidence>
<protein>
    <recommendedName>
        <fullName evidence="3">Glycosyltransferase family 92 protein</fullName>
    </recommendedName>
</protein>
<accession>A0A813IZ47</accession>
<sequence length="253" mass="29707">MNDGSVRFYHWPPFHFIGAAGRRLLDCLFHILRPFVDCSPQPGRILRVFDGRRACGPIRTAAFCITGLVRTMTAPVVHASMQRNLIEAFGAEAHVFWYLKMEGPQNLDRVREVLKPERWHVVDATKAEPSPCVHEDRNLWHQHMAIKSCYQMVLESEKLKNITYHYVFRVRSDSLFYRRFPHVSYFDRQQKESFYVVRDWFVLATRHFVDAAFNQTFGCGHHGQIFEPQFIVMINKAGPVNTMCWNGVWCYHI</sequence>
<dbReference type="Proteomes" id="UP000626109">
    <property type="component" value="Unassembled WGS sequence"/>
</dbReference>
<comment type="caution">
    <text evidence="1">The sequence shown here is derived from an EMBL/GenBank/DDBJ whole genome shotgun (WGS) entry which is preliminary data.</text>
</comment>
<proteinExistence type="predicted"/>